<evidence type="ECO:0000256" key="6">
    <source>
        <dbReference type="SAM" id="Phobius"/>
    </source>
</evidence>
<proteinExistence type="inferred from homology"/>
<evidence type="ECO:0000256" key="3">
    <source>
        <dbReference type="ARBA" id="ARBA00023002"/>
    </source>
</evidence>
<evidence type="ECO:0000259" key="7">
    <source>
        <dbReference type="Pfam" id="PF13462"/>
    </source>
</evidence>
<keyword evidence="9" id="KW-1185">Reference proteome</keyword>
<evidence type="ECO:0000256" key="1">
    <source>
        <dbReference type="ARBA" id="ARBA00005791"/>
    </source>
</evidence>
<dbReference type="PANTHER" id="PTHR13887">
    <property type="entry name" value="GLUTATHIONE S-TRANSFERASE KAPPA"/>
    <property type="match status" value="1"/>
</dbReference>
<evidence type="ECO:0000256" key="2">
    <source>
        <dbReference type="ARBA" id="ARBA00022729"/>
    </source>
</evidence>
<evidence type="ECO:0000256" key="5">
    <source>
        <dbReference type="ARBA" id="ARBA00023284"/>
    </source>
</evidence>
<dbReference type="EMBL" id="BANX01000002">
    <property type="protein sequence ID" value="GAC66484.1"/>
    <property type="molecule type" value="Genomic_DNA"/>
</dbReference>
<evidence type="ECO:0000313" key="8">
    <source>
        <dbReference type="EMBL" id="GAC66484.1"/>
    </source>
</evidence>
<keyword evidence="6" id="KW-1133">Transmembrane helix</keyword>
<dbReference type="eggNOG" id="COG1651">
    <property type="taxonomic scope" value="Bacteria"/>
</dbReference>
<comment type="similarity">
    <text evidence="1">Belongs to the thioredoxin family. DsbA subfamily.</text>
</comment>
<accession>M0QDH2</accession>
<dbReference type="Gene3D" id="3.40.30.10">
    <property type="entry name" value="Glutaredoxin"/>
    <property type="match status" value="1"/>
</dbReference>
<protein>
    <recommendedName>
        <fullName evidence="7">Thioredoxin-like fold domain-containing protein</fullName>
    </recommendedName>
</protein>
<reference evidence="8 9" key="1">
    <citation type="submission" date="2013-01" db="EMBL/GenBank/DDBJ databases">
        <title>Whole genome shotgun sequence of Gordonia soli NBRC 108243.</title>
        <authorList>
            <person name="Isaki-Nakamura S."/>
            <person name="Hosoyama A."/>
            <person name="Tsuchikane K."/>
            <person name="Ando Y."/>
            <person name="Baba S."/>
            <person name="Ohji S."/>
            <person name="Hamada M."/>
            <person name="Tamura T."/>
            <person name="Yamazoe A."/>
            <person name="Yamazaki S."/>
            <person name="Fujita N."/>
        </authorList>
    </citation>
    <scope>NUCLEOTIDE SEQUENCE [LARGE SCALE GENOMIC DNA]</scope>
    <source>
        <strain evidence="8 9">NBRC 108243</strain>
    </source>
</reference>
<sequence>MTDRDALRNKSAELLDQRRKSERRRRLLIQGGVVAAIVVIVAAVVVGVVVSRSGDDTSDAATPAGVTATGAIRLGDTNAPVVITVVEDLQCPACRQFESISGSTLSELSQQKGVAVDYTTIAILDKASSTDYSSRAANASYCVAEADVAKWPAWHTTMFDEQPAEGSAGLTDDRLVEIAKDAGVGGDVANCITDGKYRDRVRATTQTALGKGVQGTPTVFVNDSQVQDVTPAGLRAAVAQAQK</sequence>
<keyword evidence="3" id="KW-0560">Oxidoreductase</keyword>
<keyword evidence="6" id="KW-0812">Transmembrane</keyword>
<dbReference type="AlphaFoldDB" id="M0QDH2"/>
<dbReference type="OrthoDB" id="117402at2"/>
<organism evidence="8 9">
    <name type="scientific">Gordonia soli NBRC 108243</name>
    <dbReference type="NCBI Taxonomy" id="1223545"/>
    <lineage>
        <taxon>Bacteria</taxon>
        <taxon>Bacillati</taxon>
        <taxon>Actinomycetota</taxon>
        <taxon>Actinomycetes</taxon>
        <taxon>Mycobacteriales</taxon>
        <taxon>Gordoniaceae</taxon>
        <taxon>Gordonia</taxon>
    </lineage>
</organism>
<comment type="caution">
    <text evidence="8">The sequence shown here is derived from an EMBL/GenBank/DDBJ whole genome shotgun (WGS) entry which is preliminary data.</text>
</comment>
<gene>
    <name evidence="8" type="ORF">GS4_02_01950</name>
</gene>
<dbReference type="PANTHER" id="PTHR13887:SF14">
    <property type="entry name" value="DISULFIDE BOND FORMATION PROTEIN D"/>
    <property type="match status" value="1"/>
</dbReference>
<dbReference type="Proteomes" id="UP000011666">
    <property type="component" value="Unassembled WGS sequence"/>
</dbReference>
<evidence type="ECO:0000313" key="9">
    <source>
        <dbReference type="Proteomes" id="UP000011666"/>
    </source>
</evidence>
<dbReference type="InterPro" id="IPR036249">
    <property type="entry name" value="Thioredoxin-like_sf"/>
</dbReference>
<dbReference type="SUPFAM" id="SSF52833">
    <property type="entry name" value="Thioredoxin-like"/>
    <property type="match status" value="1"/>
</dbReference>
<name>M0QDH2_9ACTN</name>
<keyword evidence="2" id="KW-0732">Signal</keyword>
<evidence type="ECO:0000256" key="4">
    <source>
        <dbReference type="ARBA" id="ARBA00023157"/>
    </source>
</evidence>
<keyword evidence="4" id="KW-1015">Disulfide bond</keyword>
<dbReference type="RefSeq" id="WP_007616750.1">
    <property type="nucleotide sequence ID" value="NZ_BANX01000002.1"/>
</dbReference>
<feature type="domain" description="Thioredoxin-like fold" evidence="7">
    <location>
        <begin position="70"/>
        <end position="238"/>
    </location>
</feature>
<dbReference type="STRING" id="1223545.GS4_02_01950"/>
<keyword evidence="5" id="KW-0676">Redox-active center</keyword>
<feature type="transmembrane region" description="Helical" evidence="6">
    <location>
        <begin position="27"/>
        <end position="50"/>
    </location>
</feature>
<dbReference type="Pfam" id="PF13462">
    <property type="entry name" value="Thioredoxin_4"/>
    <property type="match status" value="1"/>
</dbReference>
<dbReference type="GO" id="GO:0016491">
    <property type="term" value="F:oxidoreductase activity"/>
    <property type="evidence" value="ECO:0007669"/>
    <property type="project" value="UniProtKB-KW"/>
</dbReference>
<keyword evidence="6" id="KW-0472">Membrane</keyword>
<dbReference type="InterPro" id="IPR012336">
    <property type="entry name" value="Thioredoxin-like_fold"/>
</dbReference>